<name>A0A401U3P9_CHIPU</name>
<evidence type="ECO:0000256" key="1">
    <source>
        <dbReference type="SAM" id="Phobius"/>
    </source>
</evidence>
<proteinExistence type="predicted"/>
<organism evidence="2 3">
    <name type="scientific">Chiloscyllium punctatum</name>
    <name type="common">Brownbanded bambooshark</name>
    <name type="synonym">Hemiscyllium punctatum</name>
    <dbReference type="NCBI Taxonomy" id="137246"/>
    <lineage>
        <taxon>Eukaryota</taxon>
        <taxon>Metazoa</taxon>
        <taxon>Chordata</taxon>
        <taxon>Craniata</taxon>
        <taxon>Vertebrata</taxon>
        <taxon>Chondrichthyes</taxon>
        <taxon>Elasmobranchii</taxon>
        <taxon>Galeomorphii</taxon>
        <taxon>Galeoidea</taxon>
        <taxon>Orectolobiformes</taxon>
        <taxon>Hemiscylliidae</taxon>
        <taxon>Chiloscyllium</taxon>
    </lineage>
</organism>
<protein>
    <submittedName>
        <fullName evidence="2">Uncharacterized protein</fullName>
    </submittedName>
</protein>
<sequence length="77" mass="8212">MSVHGDTGRAATVLMIEEERVPSNGQPIGPRGERQAGMGDDSRARFDRVLWFSLLSSICGCSCVGIVAVIHAVRVSV</sequence>
<keyword evidence="1" id="KW-0472">Membrane</keyword>
<gene>
    <name evidence="2" type="ORF">chiPu_0033696</name>
</gene>
<keyword evidence="3" id="KW-1185">Reference proteome</keyword>
<dbReference type="AlphaFoldDB" id="A0A401U3P9"/>
<evidence type="ECO:0000313" key="3">
    <source>
        <dbReference type="Proteomes" id="UP000287033"/>
    </source>
</evidence>
<comment type="caution">
    <text evidence="2">The sequence shown here is derived from an EMBL/GenBank/DDBJ whole genome shotgun (WGS) entry which is preliminary data.</text>
</comment>
<dbReference type="Proteomes" id="UP000287033">
    <property type="component" value="Unassembled WGS sequence"/>
</dbReference>
<keyword evidence="1" id="KW-0812">Transmembrane</keyword>
<accession>A0A401U3P9</accession>
<feature type="transmembrane region" description="Helical" evidence="1">
    <location>
        <begin position="49"/>
        <end position="73"/>
    </location>
</feature>
<keyword evidence="1" id="KW-1133">Transmembrane helix</keyword>
<evidence type="ECO:0000313" key="2">
    <source>
        <dbReference type="EMBL" id="GCC49518.1"/>
    </source>
</evidence>
<dbReference type="EMBL" id="BEZZ01270007">
    <property type="protein sequence ID" value="GCC49518.1"/>
    <property type="molecule type" value="Genomic_DNA"/>
</dbReference>
<reference evidence="2 3" key="1">
    <citation type="journal article" date="2018" name="Nat. Ecol. Evol.">
        <title>Shark genomes provide insights into elasmobranch evolution and the origin of vertebrates.</title>
        <authorList>
            <person name="Hara Y"/>
            <person name="Yamaguchi K"/>
            <person name="Onimaru K"/>
            <person name="Kadota M"/>
            <person name="Koyanagi M"/>
            <person name="Keeley SD"/>
            <person name="Tatsumi K"/>
            <person name="Tanaka K"/>
            <person name="Motone F"/>
            <person name="Kageyama Y"/>
            <person name="Nozu R"/>
            <person name="Adachi N"/>
            <person name="Nishimura O"/>
            <person name="Nakagawa R"/>
            <person name="Tanegashima C"/>
            <person name="Kiyatake I"/>
            <person name="Matsumoto R"/>
            <person name="Murakumo K"/>
            <person name="Nishida K"/>
            <person name="Terakita A"/>
            <person name="Kuratani S"/>
            <person name="Sato K"/>
            <person name="Hyodo S Kuraku.S."/>
        </authorList>
    </citation>
    <scope>NUCLEOTIDE SEQUENCE [LARGE SCALE GENOMIC DNA]</scope>
</reference>